<dbReference type="AlphaFoldDB" id="A0AAV5UQB9"/>
<name>A0AAV5UQB9_9BILA</name>
<evidence type="ECO:0000256" key="1">
    <source>
        <dbReference type="SAM" id="MobiDB-lite"/>
    </source>
</evidence>
<comment type="caution">
    <text evidence="2">The sequence shown here is derived from an EMBL/GenBank/DDBJ whole genome shotgun (WGS) entry which is preliminary data.</text>
</comment>
<feature type="non-terminal residue" evidence="2">
    <location>
        <position position="182"/>
    </location>
</feature>
<organism evidence="2 3">
    <name type="scientific">Pristionchus entomophagus</name>
    <dbReference type="NCBI Taxonomy" id="358040"/>
    <lineage>
        <taxon>Eukaryota</taxon>
        <taxon>Metazoa</taxon>
        <taxon>Ecdysozoa</taxon>
        <taxon>Nematoda</taxon>
        <taxon>Chromadorea</taxon>
        <taxon>Rhabditida</taxon>
        <taxon>Rhabditina</taxon>
        <taxon>Diplogasteromorpha</taxon>
        <taxon>Diplogasteroidea</taxon>
        <taxon>Neodiplogasteridae</taxon>
        <taxon>Pristionchus</taxon>
    </lineage>
</organism>
<feature type="region of interest" description="Disordered" evidence="1">
    <location>
        <begin position="85"/>
        <end position="125"/>
    </location>
</feature>
<dbReference type="EMBL" id="BTSX01000089">
    <property type="protein sequence ID" value="GMT08440.1"/>
    <property type="molecule type" value="Genomic_DNA"/>
</dbReference>
<accession>A0AAV5UQB9</accession>
<gene>
    <name evidence="2" type="ORF">PENTCL1PPCAC_30614</name>
</gene>
<feature type="region of interest" description="Disordered" evidence="1">
    <location>
        <begin position="161"/>
        <end position="182"/>
    </location>
</feature>
<feature type="compositionally biased region" description="Low complexity" evidence="1">
    <location>
        <begin position="85"/>
        <end position="108"/>
    </location>
</feature>
<evidence type="ECO:0000313" key="2">
    <source>
        <dbReference type="EMBL" id="GMT08440.1"/>
    </source>
</evidence>
<dbReference type="Proteomes" id="UP001432027">
    <property type="component" value="Unassembled WGS sequence"/>
</dbReference>
<protein>
    <recommendedName>
        <fullName evidence="4">Integrase zinc-binding domain-containing protein</fullName>
    </recommendedName>
</protein>
<proteinExistence type="predicted"/>
<keyword evidence="3" id="KW-1185">Reference proteome</keyword>
<sequence>NIVYVRGIMRKLVNPKFFWPPVHRSCQVRLHQSPLLPNLRLPRSSPRQKTRGQALLNRSVRSTHCPILATRSSLLLTSIESSTGLERETSTSPSLSSNCSGSPVSSLSIRRPSSGLAKTESRSRLAADAQKTGCSSCSSCCKRGGSSSSISPLKLLARQSRWPLPSPSHPRVHSEYDNPLSL</sequence>
<evidence type="ECO:0000313" key="3">
    <source>
        <dbReference type="Proteomes" id="UP001432027"/>
    </source>
</evidence>
<evidence type="ECO:0008006" key="4">
    <source>
        <dbReference type="Google" id="ProtNLM"/>
    </source>
</evidence>
<reference evidence="2" key="1">
    <citation type="submission" date="2023-10" db="EMBL/GenBank/DDBJ databases">
        <title>Genome assembly of Pristionchus species.</title>
        <authorList>
            <person name="Yoshida K."/>
            <person name="Sommer R.J."/>
        </authorList>
    </citation>
    <scope>NUCLEOTIDE SEQUENCE</scope>
    <source>
        <strain evidence="2">RS0144</strain>
    </source>
</reference>
<feature type="non-terminal residue" evidence="2">
    <location>
        <position position="1"/>
    </location>
</feature>